<protein>
    <recommendedName>
        <fullName evidence="5">HTH tetR-type domain-containing protein</fullName>
    </recommendedName>
</protein>
<feature type="domain" description="HTH tetR-type" evidence="5">
    <location>
        <begin position="16"/>
        <end position="76"/>
    </location>
</feature>
<evidence type="ECO:0000256" key="4">
    <source>
        <dbReference type="PROSITE-ProRule" id="PRU00335"/>
    </source>
</evidence>
<dbReference type="Pfam" id="PF21943">
    <property type="entry name" value="TetR_C_46"/>
    <property type="match status" value="1"/>
</dbReference>
<sequence>MVSVLPGDTRAESARAERRRIVLTAAREIFVRHGYHGASMDDIGIRAGMSKPVLYTHFPSKLDLYLAVLQIYLDRMVEGTREALNSPPGEHKVRRAVRSYFDFVDQDAGGHTLVFESAVPSEPVVRWRVRNAMAECAVLVSAELRAAGMPDARAYTCAFGLVGASHAAARHWLDAGRPIPKDDAIDTTVALYWTGLSGIRQAAAQFAAAGNGEPSSRSSLGS</sequence>
<keyword evidence="3" id="KW-0804">Transcription</keyword>
<dbReference type="InterPro" id="IPR001647">
    <property type="entry name" value="HTH_TetR"/>
</dbReference>
<dbReference type="PRINTS" id="PR00455">
    <property type="entry name" value="HTHTETR"/>
</dbReference>
<dbReference type="GO" id="GO:0045892">
    <property type="term" value="P:negative regulation of DNA-templated transcription"/>
    <property type="evidence" value="ECO:0007669"/>
    <property type="project" value="UniProtKB-ARBA"/>
</dbReference>
<dbReference type="GO" id="GO:0003700">
    <property type="term" value="F:DNA-binding transcription factor activity"/>
    <property type="evidence" value="ECO:0007669"/>
    <property type="project" value="TreeGrafter"/>
</dbReference>
<dbReference type="AlphaFoldDB" id="A0A1J0VSY7"/>
<keyword evidence="2 4" id="KW-0238">DNA-binding</keyword>
<dbReference type="PANTHER" id="PTHR30055">
    <property type="entry name" value="HTH-TYPE TRANSCRIPTIONAL REGULATOR RUTR"/>
    <property type="match status" value="1"/>
</dbReference>
<name>A0A1J0VSY7_9NOCA</name>
<evidence type="ECO:0000259" key="5">
    <source>
        <dbReference type="PROSITE" id="PS50977"/>
    </source>
</evidence>
<feature type="DNA-binding region" description="H-T-H motif" evidence="4">
    <location>
        <begin position="39"/>
        <end position="58"/>
    </location>
</feature>
<dbReference type="InterPro" id="IPR036271">
    <property type="entry name" value="Tet_transcr_reg_TetR-rel_C_sf"/>
</dbReference>
<dbReference type="GO" id="GO:0000976">
    <property type="term" value="F:transcription cis-regulatory region binding"/>
    <property type="evidence" value="ECO:0007669"/>
    <property type="project" value="TreeGrafter"/>
</dbReference>
<dbReference type="InterPro" id="IPR050109">
    <property type="entry name" value="HTH-type_TetR-like_transc_reg"/>
</dbReference>
<dbReference type="Pfam" id="PF00440">
    <property type="entry name" value="TetR_N"/>
    <property type="match status" value="1"/>
</dbReference>
<evidence type="ECO:0000256" key="3">
    <source>
        <dbReference type="ARBA" id="ARBA00023163"/>
    </source>
</evidence>
<organism evidence="6 7">
    <name type="scientific">Nocardia mangyaensis</name>
    <dbReference type="NCBI Taxonomy" id="2213200"/>
    <lineage>
        <taxon>Bacteria</taxon>
        <taxon>Bacillati</taxon>
        <taxon>Actinomycetota</taxon>
        <taxon>Actinomycetes</taxon>
        <taxon>Mycobacteriales</taxon>
        <taxon>Nocardiaceae</taxon>
        <taxon>Nocardia</taxon>
    </lineage>
</organism>
<dbReference type="FunFam" id="1.10.10.60:FF:000141">
    <property type="entry name" value="TetR family transcriptional regulator"/>
    <property type="match status" value="1"/>
</dbReference>
<dbReference type="PANTHER" id="PTHR30055:SF160">
    <property type="entry name" value="TRANSCRIPTIONAL REGULATORY PROTEIN (PROBABLY ASNC-FAMILY)-RELATED"/>
    <property type="match status" value="1"/>
</dbReference>
<proteinExistence type="predicted"/>
<gene>
    <name evidence="6" type="ORF">BOX37_15770</name>
</gene>
<evidence type="ECO:0000313" key="6">
    <source>
        <dbReference type="EMBL" id="APE35163.1"/>
    </source>
</evidence>
<evidence type="ECO:0000256" key="1">
    <source>
        <dbReference type="ARBA" id="ARBA00023015"/>
    </source>
</evidence>
<accession>A0A1J0VSY7</accession>
<dbReference type="EMBL" id="CP018082">
    <property type="protein sequence ID" value="APE35163.1"/>
    <property type="molecule type" value="Genomic_DNA"/>
</dbReference>
<keyword evidence="1" id="KW-0805">Transcription regulation</keyword>
<dbReference type="RefSeq" id="WP_071928348.1">
    <property type="nucleotide sequence ID" value="NZ_CP018082.1"/>
</dbReference>
<dbReference type="Gene3D" id="1.10.357.10">
    <property type="entry name" value="Tetracycline Repressor, domain 2"/>
    <property type="match status" value="1"/>
</dbReference>
<dbReference type="PROSITE" id="PS50977">
    <property type="entry name" value="HTH_TETR_2"/>
    <property type="match status" value="1"/>
</dbReference>
<dbReference type="InterPro" id="IPR009057">
    <property type="entry name" value="Homeodomain-like_sf"/>
</dbReference>
<evidence type="ECO:0000313" key="7">
    <source>
        <dbReference type="Proteomes" id="UP000183810"/>
    </source>
</evidence>
<dbReference type="SUPFAM" id="SSF46689">
    <property type="entry name" value="Homeodomain-like"/>
    <property type="match status" value="1"/>
</dbReference>
<dbReference type="KEGG" id="nsl:BOX37_15770"/>
<evidence type="ECO:0000256" key="2">
    <source>
        <dbReference type="ARBA" id="ARBA00023125"/>
    </source>
</evidence>
<dbReference type="SUPFAM" id="SSF48498">
    <property type="entry name" value="Tetracyclin repressor-like, C-terminal domain"/>
    <property type="match status" value="1"/>
</dbReference>
<reference evidence="6" key="1">
    <citation type="submission" date="2016-11" db="EMBL/GenBank/DDBJ databases">
        <authorList>
            <person name="Jaros S."/>
            <person name="Januszkiewicz K."/>
            <person name="Wedrychowicz H."/>
        </authorList>
    </citation>
    <scope>NUCLEOTIDE SEQUENCE [LARGE SCALE GENOMIC DNA]</scope>
    <source>
        <strain evidence="6">Y48</strain>
    </source>
</reference>
<dbReference type="InterPro" id="IPR054129">
    <property type="entry name" value="DesT_TetR_C"/>
</dbReference>
<keyword evidence="7" id="KW-1185">Reference proteome</keyword>
<dbReference type="Proteomes" id="UP000183810">
    <property type="component" value="Chromosome"/>
</dbReference>
<dbReference type="OrthoDB" id="9814200at2"/>